<dbReference type="Proteomes" id="UP000276770">
    <property type="component" value="Unassembled WGS sequence"/>
</dbReference>
<evidence type="ECO:0000256" key="1">
    <source>
        <dbReference type="ARBA" id="ARBA00009809"/>
    </source>
</evidence>
<keyword evidence="6" id="KW-1185">Reference proteome</keyword>
<dbReference type="EMBL" id="RCVZ01000003">
    <property type="protein sequence ID" value="RLQ96616.1"/>
    <property type="molecule type" value="Genomic_DNA"/>
</dbReference>
<dbReference type="AlphaFoldDB" id="A0A3L7K0P1"/>
<dbReference type="InterPro" id="IPR054746">
    <property type="entry name" value="GLMA-like_second"/>
</dbReference>
<keyword evidence="5" id="KW-0378">Hydrolase</keyword>
<comment type="caution">
    <text evidence="5">The sequence shown here is derived from an EMBL/GenBank/DDBJ whole genome shotgun (WGS) entry which is preliminary data.</text>
</comment>
<evidence type="ECO:0000313" key="6">
    <source>
        <dbReference type="Proteomes" id="UP000276770"/>
    </source>
</evidence>
<protein>
    <submittedName>
        <fullName evidence="5">Glycosyl hydrolase</fullName>
    </submittedName>
</protein>
<dbReference type="SUPFAM" id="SSF51445">
    <property type="entry name" value="(Trans)glycosidases"/>
    <property type="match status" value="1"/>
</dbReference>
<dbReference type="SUPFAM" id="SSF52317">
    <property type="entry name" value="Class I glutamine amidotransferase-like"/>
    <property type="match status" value="1"/>
</dbReference>
<dbReference type="InterPro" id="IPR001944">
    <property type="entry name" value="Glycoside_Hdrlase_35"/>
</dbReference>
<feature type="domain" description="GLMA-like second" evidence="4">
    <location>
        <begin position="474"/>
        <end position="580"/>
    </location>
</feature>
<dbReference type="GO" id="GO:0004553">
    <property type="term" value="F:hydrolase activity, hydrolyzing O-glycosyl compounds"/>
    <property type="evidence" value="ECO:0007669"/>
    <property type="project" value="InterPro"/>
</dbReference>
<sequence>MIEIKEKQIIIDGKPQIIMCGEIHYYRLKRSEWQDRIDKLKLAGCNAVASYVPWLIHEPVEGQIDLSGKTRPELDLAAYIDLCTENGLYFFVRPGPFVMAEMKNEGLPYWIYEKYPEIIPVCWNGQQATTKTVDYMHPGFLQECKRWYKSVMEVVSPRLQTNGGSIIGLQLDNEIGMLSWASNCPDLTDFVLDDFFVWLDERYGRDEVAARYPINLKEIEKRNESVRSPKEEFAPALMKDLGYYMRHRFAKYVAELRGYAEEYGVKDIPFVVNIHGTSNLRGLTFPIGISQLYESYTQGPGYLSGSDIYFGDLTMGTFQDLYIINAMMDAVHTPDQPLTSVEFNCGDGNFGDNYGGRYDPSAADLKTRMSIAQGNRLLNYYLFAGGTNYRMEEKRGDGNDRIAFTGERHGFAAPVSPEGKLNYTFPRMARAIKTIMAVEEKAAVMNEERDPVSFAFIPDYFMTEYQYPESEQMKEIASNLEGNRAGSAWENVGRAMLLGGYRFGSTDIQNNPLSVETTPVLVLPSARYMSSEIQEKLTLYLEDGGGLLLYGEIPQYDMEGNDCTILADALGVRVTGVHRDFDHNYLSLYAENWAAPRPEVRTYFAQVFTAGEKAAPLLKVYKTDEICAADIPVGKGRAVIMATSYSCDISFIKEIIERLGASARYSHDCEEHGVFLTTTANEEGERFIHLLNLDGFDKTFRIFENGQPLFDGEPIMLQSRDGVMLPINLALKAGKVIASTAEITKNDEDLIEFRLTQPVDRILIESDRTVKAGADYTVNNSGNQFTIKSKKHAKIDDKLVIEFK</sequence>
<dbReference type="InterPro" id="IPR031330">
    <property type="entry name" value="Gly_Hdrlase_35_cat"/>
</dbReference>
<dbReference type="InterPro" id="IPR017853">
    <property type="entry name" value="GH"/>
</dbReference>
<feature type="domain" description="Glycoside hydrolase 35 catalytic" evidence="3">
    <location>
        <begin position="8"/>
        <end position="177"/>
    </location>
</feature>
<dbReference type="PANTHER" id="PTHR23421">
    <property type="entry name" value="BETA-GALACTOSIDASE RELATED"/>
    <property type="match status" value="1"/>
</dbReference>
<evidence type="ECO:0000313" key="5">
    <source>
        <dbReference type="EMBL" id="RLQ96616.1"/>
    </source>
</evidence>
<comment type="similarity">
    <text evidence="1 2">Belongs to the glycosyl hydrolase 35 family.</text>
</comment>
<dbReference type="InterPro" id="IPR029062">
    <property type="entry name" value="Class_I_gatase-like"/>
</dbReference>
<dbReference type="Gene3D" id="3.20.20.80">
    <property type="entry name" value="Glycosidases"/>
    <property type="match status" value="1"/>
</dbReference>
<evidence type="ECO:0000256" key="2">
    <source>
        <dbReference type="RuleBase" id="RU003679"/>
    </source>
</evidence>
<dbReference type="PRINTS" id="PR00742">
    <property type="entry name" value="GLHYDRLASE35"/>
</dbReference>
<gene>
    <name evidence="5" type="ORF">D9X91_05785</name>
</gene>
<dbReference type="RefSeq" id="WP_121679637.1">
    <property type="nucleotide sequence ID" value="NZ_RCVZ01000003.1"/>
</dbReference>
<dbReference type="OrthoDB" id="9813184at2"/>
<dbReference type="Gene3D" id="3.40.50.880">
    <property type="match status" value="1"/>
</dbReference>
<organism evidence="5 6">
    <name type="scientific">Falsibacillus albus</name>
    <dbReference type="NCBI Taxonomy" id="2478915"/>
    <lineage>
        <taxon>Bacteria</taxon>
        <taxon>Bacillati</taxon>
        <taxon>Bacillota</taxon>
        <taxon>Bacilli</taxon>
        <taxon>Bacillales</taxon>
        <taxon>Bacillaceae</taxon>
        <taxon>Falsibacillus</taxon>
    </lineage>
</organism>
<reference evidence="5 6" key="1">
    <citation type="submission" date="2018-10" db="EMBL/GenBank/DDBJ databases">
        <title>Falsibacillus sp. genome draft.</title>
        <authorList>
            <person name="Shi S."/>
        </authorList>
    </citation>
    <scope>NUCLEOTIDE SEQUENCE [LARGE SCALE GENOMIC DNA]</scope>
    <source>
        <strain evidence="5 6">GY 10110</strain>
    </source>
</reference>
<dbReference type="Pfam" id="PF22369">
    <property type="entry name" value="GLMA_2nd"/>
    <property type="match status" value="1"/>
</dbReference>
<dbReference type="Pfam" id="PF01301">
    <property type="entry name" value="Glyco_hydro_35"/>
    <property type="match status" value="1"/>
</dbReference>
<evidence type="ECO:0000259" key="4">
    <source>
        <dbReference type="Pfam" id="PF22369"/>
    </source>
</evidence>
<accession>A0A3L7K0P1</accession>
<name>A0A3L7K0P1_9BACI</name>
<evidence type="ECO:0000259" key="3">
    <source>
        <dbReference type="Pfam" id="PF01301"/>
    </source>
</evidence>
<dbReference type="GO" id="GO:0005975">
    <property type="term" value="P:carbohydrate metabolic process"/>
    <property type="evidence" value="ECO:0007669"/>
    <property type="project" value="InterPro"/>
</dbReference>
<proteinExistence type="inferred from homology"/>